<accession>A0ABQ8XPV5</accession>
<evidence type="ECO:0000259" key="7">
    <source>
        <dbReference type="Pfam" id="PF02163"/>
    </source>
</evidence>
<evidence type="ECO:0000256" key="3">
    <source>
        <dbReference type="ARBA" id="ARBA00022989"/>
    </source>
</evidence>
<dbReference type="EMBL" id="JAOAOG010000272">
    <property type="protein sequence ID" value="KAJ6234047.1"/>
    <property type="molecule type" value="Genomic_DNA"/>
</dbReference>
<keyword evidence="3 6" id="KW-1133">Transmembrane helix</keyword>
<reference evidence="8" key="1">
    <citation type="submission" date="2022-08" db="EMBL/GenBank/DDBJ databases">
        <title>Novel sulfate-reducing endosymbionts in the free-living metamonad Anaeramoeba.</title>
        <authorList>
            <person name="Jerlstrom-Hultqvist J."/>
            <person name="Cepicka I."/>
            <person name="Gallot-Lavallee L."/>
            <person name="Salas-Leiva D."/>
            <person name="Curtis B.A."/>
            <person name="Zahonova K."/>
            <person name="Pipaliya S."/>
            <person name="Dacks J."/>
            <person name="Roger A.J."/>
        </authorList>
    </citation>
    <scope>NUCLEOTIDE SEQUENCE</scope>
    <source>
        <strain evidence="8">Schooner1</strain>
    </source>
</reference>
<keyword evidence="2 6" id="KW-0812">Transmembrane</keyword>
<feature type="transmembrane region" description="Helical" evidence="6">
    <location>
        <begin position="131"/>
        <end position="153"/>
    </location>
</feature>
<feature type="transmembrane region" description="Helical" evidence="6">
    <location>
        <begin position="360"/>
        <end position="379"/>
    </location>
</feature>
<comment type="caution">
    <text evidence="8">The sequence shown here is derived from an EMBL/GenBank/DDBJ whole genome shotgun (WGS) entry which is preliminary data.</text>
</comment>
<dbReference type="PANTHER" id="PTHR13325">
    <property type="entry name" value="PROTEASE M50 MEMBRANE-BOUND TRANSCRIPTION FACTOR SITE 2 PROTEASE"/>
    <property type="match status" value="1"/>
</dbReference>
<dbReference type="GO" id="GO:0006508">
    <property type="term" value="P:proteolysis"/>
    <property type="evidence" value="ECO:0007669"/>
    <property type="project" value="UniProtKB-KW"/>
</dbReference>
<gene>
    <name evidence="8" type="ORF">M0813_00681</name>
</gene>
<evidence type="ECO:0000256" key="5">
    <source>
        <dbReference type="ARBA" id="ARBA00032658"/>
    </source>
</evidence>
<feature type="transmembrane region" description="Helical" evidence="6">
    <location>
        <begin position="6"/>
        <end position="26"/>
    </location>
</feature>
<evidence type="ECO:0000313" key="8">
    <source>
        <dbReference type="EMBL" id="KAJ6234047.1"/>
    </source>
</evidence>
<dbReference type="GO" id="GO:0008233">
    <property type="term" value="F:peptidase activity"/>
    <property type="evidence" value="ECO:0007669"/>
    <property type="project" value="UniProtKB-KW"/>
</dbReference>
<comment type="subcellular location">
    <subcellularLocation>
        <location evidence="1">Endomembrane system</location>
        <topology evidence="1">Multi-pass membrane protein</topology>
    </subcellularLocation>
</comment>
<dbReference type="Proteomes" id="UP001150062">
    <property type="component" value="Unassembled WGS sequence"/>
</dbReference>
<evidence type="ECO:0000256" key="1">
    <source>
        <dbReference type="ARBA" id="ARBA00004127"/>
    </source>
</evidence>
<evidence type="ECO:0000256" key="6">
    <source>
        <dbReference type="SAM" id="Phobius"/>
    </source>
</evidence>
<dbReference type="InterPro" id="IPR001193">
    <property type="entry name" value="MBTPS2"/>
</dbReference>
<evidence type="ECO:0000313" key="9">
    <source>
        <dbReference type="Proteomes" id="UP001150062"/>
    </source>
</evidence>
<keyword evidence="4 6" id="KW-0472">Membrane</keyword>
<proteinExistence type="predicted"/>
<dbReference type="Pfam" id="PF02163">
    <property type="entry name" value="Peptidase_M50"/>
    <property type="match status" value="1"/>
</dbReference>
<keyword evidence="8" id="KW-0645">Protease</keyword>
<keyword evidence="9" id="KW-1185">Reference proteome</keyword>
<feature type="domain" description="Peptidase M50" evidence="7">
    <location>
        <begin position="113"/>
        <end position="423"/>
    </location>
</feature>
<feature type="transmembrane region" description="Helical" evidence="6">
    <location>
        <begin position="412"/>
        <end position="432"/>
    </location>
</feature>
<feature type="transmembrane region" description="Helical" evidence="6">
    <location>
        <begin position="73"/>
        <end position="94"/>
    </location>
</feature>
<keyword evidence="8" id="KW-0378">Hydrolase</keyword>
<sequence>MSFFLIFVCGWFLSFVVLRVLVIWFGQSIVRFLEKKNLKISLFSISWHSPKISQAINRSLQKNTLVRNLLNKWYFLGSIFTVLLMITSLVLWLVNIWKMLSFFFSENKQEMDQILKPIQVKKLSSTQQLKVYSAGVWNNCLIIFFAIFLILILPKTLLLFYNTNQGIIVISNDLQSPFNEDLKVGDSISMINSCKIKNSIDFVYCLSEIQIQYDDPTQTKGYCINSTLINLSLDKNGLYCCKNDPSIDQSKIHCFELFGDLNNNNYDHNRICISPFQVLSSKICYSKGDCNRNHNLGIQNECYFEAQQPGKVLLKIQTNENKEFIYFGSLTEFYQLVEFGEYVDKFGIGKIIPLFFKIPSLIDLFITYLLTISGGLIVINVTPCYFSDGGHIIKTLIGKVTKSSKAESFSKFLMAFGTCLIVINIILSLYGLKFSKNIV</sequence>
<protein>
    <recommendedName>
        <fullName evidence="5">Endopeptidase S2P</fullName>
    </recommendedName>
</protein>
<dbReference type="InterPro" id="IPR008915">
    <property type="entry name" value="Peptidase_M50"/>
</dbReference>
<evidence type="ECO:0000256" key="2">
    <source>
        <dbReference type="ARBA" id="ARBA00022692"/>
    </source>
</evidence>
<evidence type="ECO:0000256" key="4">
    <source>
        <dbReference type="ARBA" id="ARBA00023136"/>
    </source>
</evidence>
<name>A0ABQ8XPV5_9EUKA</name>
<organism evidence="8 9">
    <name type="scientific">Anaeramoeba flamelloides</name>
    <dbReference type="NCBI Taxonomy" id="1746091"/>
    <lineage>
        <taxon>Eukaryota</taxon>
        <taxon>Metamonada</taxon>
        <taxon>Anaeramoebidae</taxon>
        <taxon>Anaeramoeba</taxon>
    </lineage>
</organism>
<dbReference type="PANTHER" id="PTHR13325:SF3">
    <property type="entry name" value="MEMBRANE-BOUND TRANSCRIPTION FACTOR SITE-2 PROTEASE"/>
    <property type="match status" value="1"/>
</dbReference>